<keyword evidence="4" id="KW-1185">Reference proteome</keyword>
<feature type="compositionally biased region" description="Polar residues" evidence="1">
    <location>
        <begin position="139"/>
        <end position="157"/>
    </location>
</feature>
<feature type="compositionally biased region" description="Polar residues" evidence="1">
    <location>
        <begin position="116"/>
        <end position="125"/>
    </location>
</feature>
<feature type="region of interest" description="Disordered" evidence="1">
    <location>
        <begin position="83"/>
        <end position="301"/>
    </location>
</feature>
<organism evidence="3 4">
    <name type="scientific">Phaeocystidibacter luteus</name>
    <dbReference type="NCBI Taxonomy" id="911197"/>
    <lineage>
        <taxon>Bacteria</taxon>
        <taxon>Pseudomonadati</taxon>
        <taxon>Bacteroidota</taxon>
        <taxon>Flavobacteriia</taxon>
        <taxon>Flavobacteriales</taxon>
        <taxon>Phaeocystidibacteraceae</taxon>
        <taxon>Phaeocystidibacter</taxon>
    </lineage>
</organism>
<reference evidence="3 4" key="1">
    <citation type="submission" date="2019-09" db="EMBL/GenBank/DDBJ databases">
        <title>Genomes of family Cryomorphaceae.</title>
        <authorList>
            <person name="Bowman J.P."/>
        </authorList>
    </citation>
    <scope>NUCLEOTIDE SEQUENCE [LARGE SCALE GENOMIC DNA]</scope>
    <source>
        <strain evidence="3 4">LMG 25704</strain>
    </source>
</reference>
<protein>
    <submittedName>
        <fullName evidence="3">Uncharacterized protein</fullName>
    </submittedName>
</protein>
<sequence length="531" mass="58299">MKNLWSIFKEKVDSTATPMQEGDWKAMETLLDETQIVPTKGRNLRWGGITIFLVSVIGISAVLFYPAESDSATDGEVEVITTTNSGKSDSAPESNTLSNDAPSTYPSADYPMEPPTRNSTENGMSSDDEITVARERSTEASASTTPISEGSQVSDFDNVNAPEEDFATTNALQGERVEGVASSNFDEPSIESEGTSSTSSEQSNSGEFSAMNERLASDARQEPTAAHESQVQFELAEPLASPTSSEDESTEEIIAEASSESTPEVEEESAAVALEPAEELPAEDVVGDAQESAEEARPVIRQSSNRERPFWVEANLGVATSVNTALNTFDGGFAFGYRNKGWTAQVGLEVANTSGNVYTPYNETVIRMDTVTDTRIDTSYQQRVIQTWVITGWYTGEFVYDTVQVEVIDTVQFTRTDTSSRLVTRQQLSRVQTTYIQIPVLGGYEWTTNEWSYGIQAGINFRSVTYTHPELTPTTGYGLDALFRPYIGYSWNDRWTMYLRTNVAVPLSNDPLLNRDTFTRVGLNVGVGYSF</sequence>
<accession>A0A6N6RE30</accession>
<keyword evidence="2" id="KW-1133">Transmembrane helix</keyword>
<dbReference type="AlphaFoldDB" id="A0A6N6RE30"/>
<comment type="caution">
    <text evidence="3">The sequence shown here is derived from an EMBL/GenBank/DDBJ whole genome shotgun (WGS) entry which is preliminary data.</text>
</comment>
<proteinExistence type="predicted"/>
<feature type="compositionally biased region" description="Polar residues" evidence="1">
    <location>
        <begin position="83"/>
        <end position="106"/>
    </location>
</feature>
<evidence type="ECO:0000256" key="1">
    <source>
        <dbReference type="SAM" id="MobiDB-lite"/>
    </source>
</evidence>
<dbReference type="Proteomes" id="UP000468650">
    <property type="component" value="Unassembled WGS sequence"/>
</dbReference>
<feature type="compositionally biased region" description="Acidic residues" evidence="1">
    <location>
        <begin position="245"/>
        <end position="254"/>
    </location>
</feature>
<evidence type="ECO:0000313" key="4">
    <source>
        <dbReference type="Proteomes" id="UP000468650"/>
    </source>
</evidence>
<name>A0A6N6RE30_9FLAO</name>
<dbReference type="EMBL" id="WBVO01000010">
    <property type="protein sequence ID" value="KAB2807737.1"/>
    <property type="molecule type" value="Genomic_DNA"/>
</dbReference>
<keyword evidence="2" id="KW-0472">Membrane</keyword>
<evidence type="ECO:0000256" key="2">
    <source>
        <dbReference type="SAM" id="Phobius"/>
    </source>
</evidence>
<keyword evidence="2" id="KW-0812">Transmembrane</keyword>
<feature type="compositionally biased region" description="Low complexity" evidence="1">
    <location>
        <begin position="191"/>
        <end position="209"/>
    </location>
</feature>
<gene>
    <name evidence="3" type="ORF">F8C67_11900</name>
</gene>
<dbReference type="RefSeq" id="WP_151668078.1">
    <property type="nucleotide sequence ID" value="NZ_WBVO01000010.1"/>
</dbReference>
<feature type="compositionally biased region" description="Acidic residues" evidence="1">
    <location>
        <begin position="276"/>
        <end position="286"/>
    </location>
</feature>
<evidence type="ECO:0000313" key="3">
    <source>
        <dbReference type="EMBL" id="KAB2807737.1"/>
    </source>
</evidence>
<feature type="transmembrane region" description="Helical" evidence="2">
    <location>
        <begin position="46"/>
        <end position="65"/>
    </location>
</feature>
<dbReference type="OrthoDB" id="8016903at2"/>